<feature type="domain" description="Peptidase C39-like" evidence="1">
    <location>
        <begin position="250"/>
        <end position="419"/>
    </location>
</feature>
<dbReference type="Pfam" id="PF13529">
    <property type="entry name" value="Peptidase_C39_2"/>
    <property type="match status" value="1"/>
</dbReference>
<keyword evidence="3" id="KW-1185">Reference proteome</keyword>
<name>A0A1J4J7S7_9EUKA</name>
<dbReference type="AlphaFoldDB" id="A0A1J4J7S7"/>
<organism evidence="2 3">
    <name type="scientific">Tritrichomonas foetus</name>
    <dbReference type="NCBI Taxonomy" id="1144522"/>
    <lineage>
        <taxon>Eukaryota</taxon>
        <taxon>Metamonada</taxon>
        <taxon>Parabasalia</taxon>
        <taxon>Tritrichomonadida</taxon>
        <taxon>Tritrichomonadidae</taxon>
        <taxon>Tritrichomonas</taxon>
    </lineage>
</organism>
<dbReference type="EMBL" id="MLAK01001399">
    <property type="protein sequence ID" value="OHS93469.1"/>
    <property type="molecule type" value="Genomic_DNA"/>
</dbReference>
<dbReference type="PANTHER" id="PTHR37806:SF1">
    <property type="entry name" value="PEPTIDASE C39-LIKE DOMAIN-CONTAINING PROTEIN"/>
    <property type="match status" value="1"/>
</dbReference>
<dbReference type="Gene3D" id="3.90.70.10">
    <property type="entry name" value="Cysteine proteinases"/>
    <property type="match status" value="1"/>
</dbReference>
<dbReference type="VEuPathDB" id="TrichDB:TRFO_40258"/>
<dbReference type="InterPro" id="IPR039564">
    <property type="entry name" value="Peptidase_C39-like"/>
</dbReference>
<proteinExistence type="predicted"/>
<sequence length="855" mass="94845">MTSFRKKNTTSSVYLNLEKSSYNGVIECSIFGKMCNDENCITNCTYKAKRFLLESGKKYEIFNYVVENEFEEAAICFVLNEGQIIEGLWSPDYIREPNVVAVGGTTCANTSDTGFEFNEIHVNQKVSVETRTKTNSSSCYLRVDELNQPIKLRIMGVGGQNGTRNETNKCDYYMINSPGKYELYNTVHENSHDGAFLEFEGNSNSPTRIKGVWSPDYIRDPDCIVIGGSSTMNSEYSSRLQPISNAIKFINVPYISQQGIPTGCESVSSTMVLQYFGIDIQPYDFITRYLPRMPFQSRPDPNCVFVGNPYSKNAFGCFAPCICSTIRRIISGKENFSVQNTTGESIDNLISKYINNDIPVIIWSTMGMLPTKYGSTTWTIKYINEDAKYRIGDTFKWPGNEHCLVLVGYTEDSYIFNDPLAGVGCYPKSLFETRFNEQGCQSVVLLNTNNHSTYHAANPSNQPIKGFYPQPPPKFYFPSIAPSKPPQSDEKAKNDAWIRFLKVAGGAWKITTGIATTSTSAAAITATGGIGTIVCGGSAVFGISNTIEGISDIILAFSENPDEQGFNPIRDFLYNGNQALYDLTDITLSLGVSSVEKLGKKAVDSAAKEAAQETSRIVAKEVTKDVSKDVSKEVTKEVTKEVSKATGTGTKSLTKLAESELAKVASGKIPLQQFCKTQPVFLPPEVTNSLSKGQSSWWIYKDGMMFNGRKYSGHALERMAPDCEIVKKVLQERYDEICQACKASGKTFKDWKSYYQPRGISPNVVEDIIKNSKPLDNYELVNGTLVKSADKIRHAVKYKGKGRTKGIAVILDKVTGDVVTIYKGDLVHTFQTNCHPNLDISSLEVFDIPFLKNLK</sequence>
<dbReference type="PANTHER" id="PTHR37806">
    <property type="entry name" value="LMO0724 PROTEIN"/>
    <property type="match status" value="1"/>
</dbReference>
<gene>
    <name evidence="2" type="ORF">TRFO_40258</name>
</gene>
<dbReference type="GeneID" id="94847801"/>
<evidence type="ECO:0000259" key="1">
    <source>
        <dbReference type="Pfam" id="PF13529"/>
    </source>
</evidence>
<dbReference type="Proteomes" id="UP000179807">
    <property type="component" value="Unassembled WGS sequence"/>
</dbReference>
<evidence type="ECO:0000313" key="3">
    <source>
        <dbReference type="Proteomes" id="UP000179807"/>
    </source>
</evidence>
<reference evidence="2" key="1">
    <citation type="submission" date="2016-10" db="EMBL/GenBank/DDBJ databases">
        <authorList>
            <person name="Benchimol M."/>
            <person name="Almeida L.G."/>
            <person name="Vasconcelos A.T."/>
            <person name="Perreira-Neves A."/>
            <person name="Rosa I.A."/>
            <person name="Tasca T."/>
            <person name="Bogo M.R."/>
            <person name="de Souza W."/>
        </authorList>
    </citation>
    <scope>NUCLEOTIDE SEQUENCE [LARGE SCALE GENOMIC DNA]</scope>
    <source>
        <strain evidence="2">K</strain>
    </source>
</reference>
<dbReference type="OrthoDB" id="18308at2759"/>
<accession>A0A1J4J7S7</accession>
<protein>
    <recommendedName>
        <fullName evidence="1">Peptidase C39-like domain-containing protein</fullName>
    </recommendedName>
</protein>
<comment type="caution">
    <text evidence="2">The sequence shown here is derived from an EMBL/GenBank/DDBJ whole genome shotgun (WGS) entry which is preliminary data.</text>
</comment>
<evidence type="ECO:0000313" key="2">
    <source>
        <dbReference type="EMBL" id="OHS93469.1"/>
    </source>
</evidence>
<dbReference type="RefSeq" id="XP_068346606.1">
    <property type="nucleotide sequence ID" value="XM_068513097.1"/>
</dbReference>